<dbReference type="EMBL" id="BPLR01018925">
    <property type="protein sequence ID" value="GIZ03262.1"/>
    <property type="molecule type" value="Genomic_DNA"/>
</dbReference>
<feature type="region of interest" description="Disordered" evidence="1">
    <location>
        <begin position="1"/>
        <end position="31"/>
    </location>
</feature>
<organism evidence="2 3">
    <name type="scientific">Caerostris extrusa</name>
    <name type="common">Bark spider</name>
    <name type="synonym">Caerostris bankana</name>
    <dbReference type="NCBI Taxonomy" id="172846"/>
    <lineage>
        <taxon>Eukaryota</taxon>
        <taxon>Metazoa</taxon>
        <taxon>Ecdysozoa</taxon>
        <taxon>Arthropoda</taxon>
        <taxon>Chelicerata</taxon>
        <taxon>Arachnida</taxon>
        <taxon>Araneae</taxon>
        <taxon>Araneomorphae</taxon>
        <taxon>Entelegynae</taxon>
        <taxon>Araneoidea</taxon>
        <taxon>Araneidae</taxon>
        <taxon>Caerostris</taxon>
    </lineage>
</organism>
<dbReference type="Proteomes" id="UP001054945">
    <property type="component" value="Unassembled WGS sequence"/>
</dbReference>
<keyword evidence="3" id="KW-1185">Reference proteome</keyword>
<evidence type="ECO:0000313" key="2">
    <source>
        <dbReference type="EMBL" id="GIZ03262.1"/>
    </source>
</evidence>
<protein>
    <submittedName>
        <fullName evidence="2">Uncharacterized protein</fullName>
    </submittedName>
</protein>
<evidence type="ECO:0000313" key="3">
    <source>
        <dbReference type="Proteomes" id="UP001054945"/>
    </source>
</evidence>
<feature type="region of interest" description="Disordered" evidence="1">
    <location>
        <begin position="54"/>
        <end position="73"/>
    </location>
</feature>
<gene>
    <name evidence="2" type="ORF">CEXT_305661</name>
</gene>
<proteinExistence type="predicted"/>
<comment type="caution">
    <text evidence="2">The sequence shown here is derived from an EMBL/GenBank/DDBJ whole genome shotgun (WGS) entry which is preliminary data.</text>
</comment>
<sequence>MGKQDYHCDEEKSEFPETSQRRDGEMKEEKEKMLDAGIKNMETTFPVTLVLMNQPQTSREEFPPDRNAMNRKA</sequence>
<accession>A0AAV4YAR9</accession>
<dbReference type="AlphaFoldDB" id="A0AAV4YAR9"/>
<reference evidence="2 3" key="1">
    <citation type="submission" date="2021-06" db="EMBL/GenBank/DDBJ databases">
        <title>Caerostris extrusa draft genome.</title>
        <authorList>
            <person name="Kono N."/>
            <person name="Arakawa K."/>
        </authorList>
    </citation>
    <scope>NUCLEOTIDE SEQUENCE [LARGE SCALE GENOMIC DNA]</scope>
</reference>
<name>A0AAV4YAR9_CAEEX</name>
<evidence type="ECO:0000256" key="1">
    <source>
        <dbReference type="SAM" id="MobiDB-lite"/>
    </source>
</evidence>